<evidence type="ECO:0000256" key="5">
    <source>
        <dbReference type="RuleBase" id="RU000383"/>
    </source>
</evidence>
<dbReference type="GO" id="GO:0051301">
    <property type="term" value="P:cell division"/>
    <property type="evidence" value="ECO:0007669"/>
    <property type="project" value="UniProtKB-KW"/>
</dbReference>
<dbReference type="eggNOG" id="KOG0653">
    <property type="taxonomic scope" value="Eukaryota"/>
</dbReference>
<comment type="similarity">
    <text evidence="5">Belongs to the cyclin family.</text>
</comment>
<evidence type="ECO:0000313" key="11">
    <source>
        <dbReference type="Proteomes" id="UP000015101"/>
    </source>
</evidence>
<organism evidence="10 11">
    <name type="scientific">Helobdella robusta</name>
    <name type="common">Californian leech</name>
    <dbReference type="NCBI Taxonomy" id="6412"/>
    <lineage>
        <taxon>Eukaryota</taxon>
        <taxon>Metazoa</taxon>
        <taxon>Spiralia</taxon>
        <taxon>Lophotrochozoa</taxon>
        <taxon>Annelida</taxon>
        <taxon>Clitellata</taxon>
        <taxon>Hirudinea</taxon>
        <taxon>Rhynchobdellida</taxon>
        <taxon>Glossiphoniidae</taxon>
        <taxon>Helobdella</taxon>
    </lineage>
</organism>
<evidence type="ECO:0000256" key="1">
    <source>
        <dbReference type="ARBA" id="ARBA00022618"/>
    </source>
</evidence>
<dbReference type="FunFam" id="1.10.472.10:FF:000001">
    <property type="entry name" value="G2/mitotic-specific cyclin"/>
    <property type="match status" value="1"/>
</dbReference>
<sequence>MEMANKKKRLALEDVSNEYDTQKNIGGNKRAKCPSIVQPSLKLPNKLVKPIKTTTTTTTVAVRPKKREAVILGTKKPAVEKQQSATKRRKSCNVDNLVNPIERLTVNLGYKVDESNVAAGVAVATAAAGVAVATAATRRKATAARKTSTTSTAATKTAASNQQQQQQQHPSTKPFNEPIHAEIDSLISSSSPLADHNNDEGDVEIVCVQSSAQLQDIQEQQQHQQQQHQQQQQQQQAWVDVDVGTSIYYLPNYVNDIFDYYRDREVKFRIPDYMFQQTDLTPSMRAILVDWLVEVQQSFELNHETLYMAVKLIDIFSSKVTIKRNKLQLIGAVALNLACKFEERCPPMLDDFVYVCDDAYPRQEFLKMEELVFQAVGFDIGLPLSYTFLRRFATCGRANLKTLTLSRFLLESSLMDYQFVVCLDSILACACLFIAMCMNQDGSWDDTIYHYTQYRPVDFEEVVYKLNDMICNPPEPSLTTILSKYSHPVFLEVAKIDKLTNEQLRAVVHSL</sequence>
<dbReference type="EnsemblMetazoa" id="HelroT186157">
    <property type="protein sequence ID" value="HelroP186157"/>
    <property type="gene ID" value="HelroG186157"/>
</dbReference>
<dbReference type="OrthoDB" id="5590282at2759"/>
<dbReference type="GO" id="GO:0016538">
    <property type="term" value="F:cyclin-dependent protein serine/threonine kinase regulator activity"/>
    <property type="evidence" value="ECO:0000318"/>
    <property type="project" value="GO_Central"/>
</dbReference>
<dbReference type="EMBL" id="AMQM01007750">
    <property type="status" value="NOT_ANNOTATED_CDS"/>
    <property type="molecule type" value="Genomic_DNA"/>
</dbReference>
<dbReference type="Pfam" id="PF02984">
    <property type="entry name" value="Cyclin_C"/>
    <property type="match status" value="1"/>
</dbReference>
<dbReference type="InterPro" id="IPR036915">
    <property type="entry name" value="Cyclin-like_sf"/>
</dbReference>
<evidence type="ECO:0000313" key="10">
    <source>
        <dbReference type="EnsemblMetazoa" id="HelroP186157"/>
    </source>
</evidence>
<feature type="domain" description="Cyclin-like" evidence="7">
    <location>
        <begin position="387"/>
        <end position="471"/>
    </location>
</feature>
<evidence type="ECO:0000256" key="3">
    <source>
        <dbReference type="ARBA" id="ARBA00023127"/>
    </source>
</evidence>
<dbReference type="GO" id="GO:0000307">
    <property type="term" value="C:cyclin-dependent protein kinase holoenzyme complex"/>
    <property type="evidence" value="ECO:0000318"/>
    <property type="project" value="GO_Central"/>
</dbReference>
<dbReference type="GeneID" id="20210456"/>
<feature type="region of interest" description="Disordered" evidence="6">
    <location>
        <begin position="136"/>
        <end position="176"/>
    </location>
</feature>
<dbReference type="Proteomes" id="UP000015101">
    <property type="component" value="Unassembled WGS sequence"/>
</dbReference>
<evidence type="ECO:0000256" key="6">
    <source>
        <dbReference type="SAM" id="MobiDB-lite"/>
    </source>
</evidence>
<dbReference type="EMBL" id="KB097661">
    <property type="protein sequence ID" value="ESN92210.1"/>
    <property type="molecule type" value="Genomic_DNA"/>
</dbReference>
<dbReference type="InterPro" id="IPR046965">
    <property type="entry name" value="Cyclin_A/B-like"/>
</dbReference>
<dbReference type="CDD" id="cd20510">
    <property type="entry name" value="CYCLIN_CCNB3_rpt2"/>
    <property type="match status" value="1"/>
</dbReference>
<feature type="compositionally biased region" description="Low complexity" evidence="6">
    <location>
        <begin position="144"/>
        <end position="168"/>
    </location>
</feature>
<dbReference type="InterPro" id="IPR039361">
    <property type="entry name" value="Cyclin"/>
</dbReference>
<keyword evidence="4" id="KW-0131">Cell cycle</keyword>
<evidence type="ECO:0000259" key="8">
    <source>
        <dbReference type="SMART" id="SM01332"/>
    </source>
</evidence>
<dbReference type="STRING" id="6412.T1FNQ9"/>
<dbReference type="InParanoid" id="T1FNQ9"/>
<reference evidence="11" key="1">
    <citation type="submission" date="2012-12" db="EMBL/GenBank/DDBJ databases">
        <authorList>
            <person name="Hellsten U."/>
            <person name="Grimwood J."/>
            <person name="Chapman J.A."/>
            <person name="Shapiro H."/>
            <person name="Aerts A."/>
            <person name="Otillar R.P."/>
            <person name="Terry A.Y."/>
            <person name="Boore J.L."/>
            <person name="Simakov O."/>
            <person name="Marletaz F."/>
            <person name="Cho S.-J."/>
            <person name="Edsinger-Gonzales E."/>
            <person name="Havlak P."/>
            <person name="Kuo D.-H."/>
            <person name="Larsson T."/>
            <person name="Lv J."/>
            <person name="Arendt D."/>
            <person name="Savage R."/>
            <person name="Osoegawa K."/>
            <person name="de Jong P."/>
            <person name="Lindberg D.R."/>
            <person name="Seaver E.C."/>
            <person name="Weisblat D.A."/>
            <person name="Putnam N.H."/>
            <person name="Grigoriev I.V."/>
            <person name="Rokhsar D.S."/>
        </authorList>
    </citation>
    <scope>NUCLEOTIDE SEQUENCE</scope>
</reference>
<gene>
    <name evidence="10" type="primary">20210456</name>
    <name evidence="9" type="ORF">HELRODRAFT_186157</name>
</gene>
<dbReference type="CDD" id="cd20508">
    <property type="entry name" value="CYCLIN_CCNB3_rpt1"/>
    <property type="match status" value="1"/>
</dbReference>
<feature type="domain" description="Cyclin C-terminal" evidence="8">
    <location>
        <begin position="383"/>
        <end position="499"/>
    </location>
</feature>
<dbReference type="AlphaFoldDB" id="T1FNQ9"/>
<dbReference type="SUPFAM" id="SSF47954">
    <property type="entry name" value="Cyclin-like"/>
    <property type="match status" value="2"/>
</dbReference>
<dbReference type="InterPro" id="IPR006671">
    <property type="entry name" value="Cyclin_N"/>
</dbReference>
<dbReference type="PIRSF" id="PIRSF001771">
    <property type="entry name" value="Cyclin_A_B_D_E"/>
    <property type="match status" value="1"/>
</dbReference>
<reference evidence="9 11" key="2">
    <citation type="journal article" date="2013" name="Nature">
        <title>Insights into bilaterian evolution from three spiralian genomes.</title>
        <authorList>
            <person name="Simakov O."/>
            <person name="Marletaz F."/>
            <person name="Cho S.J."/>
            <person name="Edsinger-Gonzales E."/>
            <person name="Havlak P."/>
            <person name="Hellsten U."/>
            <person name="Kuo D.H."/>
            <person name="Larsson T."/>
            <person name="Lv J."/>
            <person name="Arendt D."/>
            <person name="Savage R."/>
            <person name="Osoegawa K."/>
            <person name="de Jong P."/>
            <person name="Grimwood J."/>
            <person name="Chapman J.A."/>
            <person name="Shapiro H."/>
            <person name="Aerts A."/>
            <person name="Otillar R.P."/>
            <person name="Terry A.Y."/>
            <person name="Boore J.L."/>
            <person name="Grigoriev I.V."/>
            <person name="Lindberg D.R."/>
            <person name="Seaver E.C."/>
            <person name="Weisblat D.A."/>
            <person name="Putnam N.H."/>
            <person name="Rokhsar D.S."/>
        </authorList>
    </citation>
    <scope>NUCLEOTIDE SEQUENCE</scope>
</reference>
<dbReference type="RefSeq" id="XP_009029712.1">
    <property type="nucleotide sequence ID" value="XM_009031464.1"/>
</dbReference>
<dbReference type="HOGENOM" id="CLU_020695_2_1_1"/>
<evidence type="ECO:0000256" key="2">
    <source>
        <dbReference type="ARBA" id="ARBA00022776"/>
    </source>
</evidence>
<protein>
    <submittedName>
        <fullName evidence="9 10">Uncharacterized protein</fullName>
    </submittedName>
</protein>
<dbReference type="InterPro" id="IPR013763">
    <property type="entry name" value="Cyclin-like_dom"/>
</dbReference>
<dbReference type="KEGG" id="hro:HELRODRAFT_186157"/>
<dbReference type="SMART" id="SM00385">
    <property type="entry name" value="CYCLIN"/>
    <property type="match status" value="2"/>
</dbReference>
<feature type="domain" description="Cyclin-like" evidence="7">
    <location>
        <begin position="290"/>
        <end position="374"/>
    </location>
</feature>
<dbReference type="InterPro" id="IPR004367">
    <property type="entry name" value="Cyclin_C-dom"/>
</dbReference>
<dbReference type="GO" id="GO:0005634">
    <property type="term" value="C:nucleus"/>
    <property type="evidence" value="ECO:0000318"/>
    <property type="project" value="GO_Central"/>
</dbReference>
<name>T1FNQ9_HELRO</name>
<dbReference type="Pfam" id="PF00134">
    <property type="entry name" value="Cyclin_N"/>
    <property type="match status" value="1"/>
</dbReference>
<keyword evidence="2" id="KW-0498">Mitosis</keyword>
<accession>T1FNQ9</accession>
<dbReference type="CTD" id="20210456"/>
<dbReference type="GO" id="GO:0005737">
    <property type="term" value="C:cytoplasm"/>
    <property type="evidence" value="ECO:0000318"/>
    <property type="project" value="GO_Central"/>
</dbReference>
<dbReference type="SMART" id="SM01332">
    <property type="entry name" value="Cyclin_C"/>
    <property type="match status" value="1"/>
</dbReference>
<keyword evidence="3 5" id="KW-0195">Cyclin</keyword>
<proteinExistence type="inferred from homology"/>
<keyword evidence="11" id="KW-1185">Reference proteome</keyword>
<evidence type="ECO:0000313" key="9">
    <source>
        <dbReference type="EMBL" id="ESN92210.1"/>
    </source>
</evidence>
<evidence type="ECO:0000256" key="4">
    <source>
        <dbReference type="ARBA" id="ARBA00023306"/>
    </source>
</evidence>
<keyword evidence="1" id="KW-0132">Cell division</keyword>
<reference evidence="10" key="3">
    <citation type="submission" date="2015-06" db="UniProtKB">
        <authorList>
            <consortium name="EnsemblMetazoa"/>
        </authorList>
    </citation>
    <scope>IDENTIFICATION</scope>
</reference>
<dbReference type="PANTHER" id="PTHR10177">
    <property type="entry name" value="CYCLINS"/>
    <property type="match status" value="1"/>
</dbReference>
<evidence type="ECO:0000259" key="7">
    <source>
        <dbReference type="SMART" id="SM00385"/>
    </source>
</evidence>
<dbReference type="GO" id="GO:0000082">
    <property type="term" value="P:G1/S transition of mitotic cell cycle"/>
    <property type="evidence" value="ECO:0000318"/>
    <property type="project" value="GO_Central"/>
</dbReference>
<dbReference type="Gene3D" id="1.10.472.10">
    <property type="entry name" value="Cyclin-like"/>
    <property type="match status" value="2"/>
</dbReference>